<accession>A0ABQ8U9Y5</accession>
<evidence type="ECO:0000313" key="1">
    <source>
        <dbReference type="EMBL" id="KAJ4454412.1"/>
    </source>
</evidence>
<comment type="caution">
    <text evidence="1">The sequence shown here is derived from an EMBL/GenBank/DDBJ whole genome shotgun (WGS) entry which is preliminary data.</text>
</comment>
<gene>
    <name evidence="1" type="ORF">PAPYR_10893</name>
</gene>
<dbReference type="EMBL" id="JAPMOS010000159">
    <property type="protein sequence ID" value="KAJ4454412.1"/>
    <property type="molecule type" value="Genomic_DNA"/>
</dbReference>
<protein>
    <recommendedName>
        <fullName evidence="3">Secreted protein</fullName>
    </recommendedName>
</protein>
<evidence type="ECO:0008006" key="3">
    <source>
        <dbReference type="Google" id="ProtNLM"/>
    </source>
</evidence>
<sequence>MWVRQFWGTNEIDAAVKLSCAELLRSLAFFVLAETCPNRGGVFCQKASPDPSGCVVILVLPAPGLTADFYLVGEVRVVLSVFRTGRK</sequence>
<reference evidence="1" key="1">
    <citation type="journal article" date="2022" name="bioRxiv">
        <title>Genomics of Preaxostyla Flagellates Illuminates Evolutionary Transitions and the Path Towards Mitochondrial Loss.</title>
        <authorList>
            <person name="Novak L.V.F."/>
            <person name="Treitli S.C."/>
            <person name="Pyrih J."/>
            <person name="Halakuc P."/>
            <person name="Pipaliya S.V."/>
            <person name="Vacek V."/>
            <person name="Brzon O."/>
            <person name="Soukal P."/>
            <person name="Eme L."/>
            <person name="Dacks J.B."/>
            <person name="Karnkowska A."/>
            <person name="Elias M."/>
            <person name="Hampl V."/>
        </authorList>
    </citation>
    <scope>NUCLEOTIDE SEQUENCE</scope>
    <source>
        <strain evidence="1">RCP-MX</strain>
    </source>
</reference>
<dbReference type="Proteomes" id="UP001141327">
    <property type="component" value="Unassembled WGS sequence"/>
</dbReference>
<keyword evidence="2" id="KW-1185">Reference proteome</keyword>
<name>A0ABQ8U9Y5_9EUKA</name>
<organism evidence="1 2">
    <name type="scientific">Paratrimastix pyriformis</name>
    <dbReference type="NCBI Taxonomy" id="342808"/>
    <lineage>
        <taxon>Eukaryota</taxon>
        <taxon>Metamonada</taxon>
        <taxon>Preaxostyla</taxon>
        <taxon>Paratrimastigidae</taxon>
        <taxon>Paratrimastix</taxon>
    </lineage>
</organism>
<proteinExistence type="predicted"/>
<evidence type="ECO:0000313" key="2">
    <source>
        <dbReference type="Proteomes" id="UP001141327"/>
    </source>
</evidence>